<dbReference type="SUPFAM" id="SSF51126">
    <property type="entry name" value="Pectin lyase-like"/>
    <property type="match status" value="1"/>
</dbReference>
<organism evidence="1">
    <name type="scientific">uncultured bacterium AOCefta2</name>
    <dbReference type="NCBI Taxonomy" id="654977"/>
    <lineage>
        <taxon>Bacteria</taxon>
        <taxon>environmental samples</taxon>
    </lineage>
</organism>
<gene>
    <name evidence="1" type="ORF">WISOIL_0015</name>
</gene>
<dbReference type="InterPro" id="IPR011050">
    <property type="entry name" value="Pectin_lyase_fold/virulence"/>
</dbReference>
<sequence length="515" mass="52614">MTPSLGTRKAKYRIGNGRPFAGWPICRWLISKSPWRHAVKAIVALCIVAGSVSSLPGAPSFNYQAKLTDLSGAPLTGVHAMFFSVFSGGSAGSAGSGTLVFSEVAGVTLNDGVADHVVGTGANLYGGALTPDSFNLSANMYLQVAVDSAANVVLPRTLLVPVPFAIKSFETVNAIKNQTSTYVATQVTTSAVTNGANLLAAYAIARVLTPNGQSLSATNRSVVLVAPGRYDLTTGQLTLNTDFVDLVGLSTAREDQYIFSATNGTNTGVLRQTANDVRIENLLVQSTRSSGGAGISNGDPAAYFPNTSKPATVIRNCEFRDDGGGHSHSMRVAITYEGTFIDCKAGDGSFGGEQNGIASGTFTNCSGGDHAFGGNGGSASGTFTNCTAGLQAFGAGTGLGDGSATGIFNNCIGGSNSFGGTSAFSTGARLYGCRMTGTSWASTFSGRMENCFWGTGFTCSNTARIYGSIIAGTLDLNSTAAGVTGTRAKDIIDEGSNTFGATSAAAFNLEDASVD</sequence>
<protein>
    <submittedName>
        <fullName evidence="1">Uncharacterized protein</fullName>
    </submittedName>
</protein>
<dbReference type="AlphaFoldDB" id="D6MLW4"/>
<evidence type="ECO:0000313" key="1">
    <source>
        <dbReference type="EMBL" id="ACS83704.1"/>
    </source>
</evidence>
<reference evidence="1" key="1">
    <citation type="journal article" date="2010" name="Appl. Environ. Microbiol.">
        <title>Metagenomics Reveals Antibiotic Resistance Genes Encoding Predicted Bifunctional Proteins in Apple Orchard Soil.</title>
        <authorList>
            <person name="Donato J.J."/>
            <person name="Moe L.A."/>
            <person name="Converse B.J."/>
            <person name="Smart K.D."/>
            <person name="Berklein F.C."/>
            <person name="McManus P.S."/>
            <person name="Handelsman J."/>
        </authorList>
    </citation>
    <scope>NUCLEOTIDE SEQUENCE</scope>
</reference>
<accession>D6MLW4</accession>
<proteinExistence type="predicted"/>
<dbReference type="EMBL" id="GQ244490">
    <property type="protein sequence ID" value="ACS83704.1"/>
    <property type="molecule type" value="Genomic_DNA"/>
</dbReference>
<name>D6MLW4_9BACT</name>